<feature type="compositionally biased region" description="Low complexity" evidence="1">
    <location>
        <begin position="352"/>
        <end position="367"/>
    </location>
</feature>
<feature type="region of interest" description="Disordered" evidence="1">
    <location>
        <begin position="231"/>
        <end position="264"/>
    </location>
</feature>
<feature type="compositionally biased region" description="Polar residues" evidence="1">
    <location>
        <begin position="1"/>
        <end position="23"/>
    </location>
</feature>
<dbReference type="PANTHER" id="PTHR12264:SF22">
    <property type="entry name" value="TRANSCRIPTION INITIATION FACTOR TFIID SUBUNIT 12 DOMAIN-CONTAINING PROTEIN"/>
    <property type="match status" value="1"/>
</dbReference>
<feature type="compositionally biased region" description="Polar residues" evidence="1">
    <location>
        <begin position="231"/>
        <end position="243"/>
    </location>
</feature>
<dbReference type="GO" id="GO:0000124">
    <property type="term" value="C:SAGA complex"/>
    <property type="evidence" value="ECO:0007669"/>
    <property type="project" value="InterPro"/>
</dbReference>
<organism evidence="2 3">
    <name type="scientific">Aegilops tauschii subsp. strangulata</name>
    <name type="common">Goatgrass</name>
    <dbReference type="NCBI Taxonomy" id="200361"/>
    <lineage>
        <taxon>Eukaryota</taxon>
        <taxon>Viridiplantae</taxon>
        <taxon>Streptophyta</taxon>
        <taxon>Embryophyta</taxon>
        <taxon>Tracheophyta</taxon>
        <taxon>Spermatophyta</taxon>
        <taxon>Magnoliopsida</taxon>
        <taxon>Liliopsida</taxon>
        <taxon>Poales</taxon>
        <taxon>Poaceae</taxon>
        <taxon>BOP clade</taxon>
        <taxon>Pooideae</taxon>
        <taxon>Triticodae</taxon>
        <taxon>Triticeae</taxon>
        <taxon>Triticinae</taxon>
        <taxon>Aegilops</taxon>
    </lineage>
</organism>
<feature type="region of interest" description="Disordered" evidence="1">
    <location>
        <begin position="271"/>
        <end position="290"/>
    </location>
</feature>
<feature type="compositionally biased region" description="Low complexity" evidence="1">
    <location>
        <begin position="251"/>
        <end position="262"/>
    </location>
</feature>
<dbReference type="STRING" id="200361.A0A453NM22"/>
<reference evidence="3" key="1">
    <citation type="journal article" date="2014" name="Science">
        <title>Ancient hybridizations among the ancestral genomes of bread wheat.</title>
        <authorList>
            <consortium name="International Wheat Genome Sequencing Consortium,"/>
            <person name="Marcussen T."/>
            <person name="Sandve S.R."/>
            <person name="Heier L."/>
            <person name="Spannagl M."/>
            <person name="Pfeifer M."/>
            <person name="Jakobsen K.S."/>
            <person name="Wulff B.B."/>
            <person name="Steuernagel B."/>
            <person name="Mayer K.F."/>
            <person name="Olsen O.A."/>
        </authorList>
    </citation>
    <scope>NUCLEOTIDE SEQUENCE [LARGE SCALE GENOMIC DNA]</scope>
    <source>
        <strain evidence="3">cv. AL8/78</strain>
    </source>
</reference>
<evidence type="ECO:0000313" key="2">
    <source>
        <dbReference type="EnsemblPlants" id="AET6Gv20411300.1"/>
    </source>
</evidence>
<reference evidence="2" key="3">
    <citation type="journal article" date="2017" name="Nature">
        <title>Genome sequence of the progenitor of the wheat D genome Aegilops tauschii.</title>
        <authorList>
            <person name="Luo M.C."/>
            <person name="Gu Y.Q."/>
            <person name="Puiu D."/>
            <person name="Wang H."/>
            <person name="Twardziok S.O."/>
            <person name="Deal K.R."/>
            <person name="Huo N."/>
            <person name="Zhu T."/>
            <person name="Wang L."/>
            <person name="Wang Y."/>
            <person name="McGuire P.E."/>
            <person name="Liu S."/>
            <person name="Long H."/>
            <person name="Ramasamy R.K."/>
            <person name="Rodriguez J.C."/>
            <person name="Van S.L."/>
            <person name="Yuan L."/>
            <person name="Wang Z."/>
            <person name="Xia Z."/>
            <person name="Xiao L."/>
            <person name="Anderson O.D."/>
            <person name="Ouyang S."/>
            <person name="Liang Y."/>
            <person name="Zimin A.V."/>
            <person name="Pertea G."/>
            <person name="Qi P."/>
            <person name="Bennetzen J.L."/>
            <person name="Dai X."/>
            <person name="Dawson M.W."/>
            <person name="Muller H.G."/>
            <person name="Kugler K."/>
            <person name="Rivarola-Duarte L."/>
            <person name="Spannagl M."/>
            <person name="Mayer K.F.X."/>
            <person name="Lu F.H."/>
            <person name="Bevan M.W."/>
            <person name="Leroy P."/>
            <person name="Li P."/>
            <person name="You F.M."/>
            <person name="Sun Q."/>
            <person name="Liu Z."/>
            <person name="Lyons E."/>
            <person name="Wicker T."/>
            <person name="Salzberg S.L."/>
            <person name="Devos K.M."/>
            <person name="Dvorak J."/>
        </authorList>
    </citation>
    <scope>NUCLEOTIDE SEQUENCE [LARGE SCALE GENOMIC DNA]</scope>
    <source>
        <strain evidence="2">cv. AL8/78</strain>
    </source>
</reference>
<reference evidence="2" key="4">
    <citation type="submission" date="2019-03" db="UniProtKB">
        <authorList>
            <consortium name="EnsemblPlants"/>
        </authorList>
    </citation>
    <scope>IDENTIFICATION</scope>
</reference>
<feature type="compositionally biased region" description="Polar residues" evidence="1">
    <location>
        <begin position="77"/>
        <end position="102"/>
    </location>
</feature>
<dbReference type="Proteomes" id="UP000015105">
    <property type="component" value="Chromosome 6D"/>
</dbReference>
<dbReference type="InterPro" id="IPR037794">
    <property type="entry name" value="TAF12"/>
</dbReference>
<dbReference type="AlphaFoldDB" id="A0A453NM22"/>
<accession>A0A453NM22</accession>
<dbReference type="GO" id="GO:0005669">
    <property type="term" value="C:transcription factor TFIID complex"/>
    <property type="evidence" value="ECO:0007669"/>
    <property type="project" value="InterPro"/>
</dbReference>
<reference evidence="2" key="5">
    <citation type="journal article" date="2021" name="G3 (Bethesda)">
        <title>Aegilops tauschii genome assembly Aet v5.0 features greater sequence contiguity and improved annotation.</title>
        <authorList>
            <person name="Wang L."/>
            <person name="Zhu T."/>
            <person name="Rodriguez J.C."/>
            <person name="Deal K.R."/>
            <person name="Dubcovsky J."/>
            <person name="McGuire P.E."/>
            <person name="Lux T."/>
            <person name="Spannagl M."/>
            <person name="Mayer K.F.X."/>
            <person name="Baldrich P."/>
            <person name="Meyers B.C."/>
            <person name="Huo N."/>
            <person name="Gu Y.Q."/>
            <person name="Zhou H."/>
            <person name="Devos K.M."/>
            <person name="Bennetzen J.L."/>
            <person name="Unver T."/>
            <person name="Budak H."/>
            <person name="Gulick P.J."/>
            <person name="Galiba G."/>
            <person name="Kalapos B."/>
            <person name="Nelson D.R."/>
            <person name="Li P."/>
            <person name="You F.M."/>
            <person name="Luo M.C."/>
            <person name="Dvorak J."/>
        </authorList>
    </citation>
    <scope>NUCLEOTIDE SEQUENCE [LARGE SCALE GENOMIC DNA]</scope>
    <source>
        <strain evidence="2">cv. AL8/78</strain>
    </source>
</reference>
<keyword evidence="3" id="KW-1185">Reference proteome</keyword>
<sequence>QISNPPKRNTATRPLAITQTVHPLSSPIAAAEPYNRPAMADPPSLASTATPQPDQLATSASIPQNANPQIPLPPIVSSAQVNPASAATGGRSTDPPQLQAPSRAQAAEGAGGFGAIHRSGPASLAPAVGQPPRYATAGTTYGTQMAFPGGGGQLGQQPGLRAAMFGQGQPRMLQGQGNAASAAQYGLQFQPTMMAQPGQRGVVQGVQFNTPSAQAQSMGASLMNQMRPNGITTPYGAQSQQRSAYHAQMRPQQQPGSSQNGPVVQMLPTHQMQSAMASPVSPHQRQQEQMMQLIQQLQQRGLNRQQIAQALQRLPHLNAQHLNQQQRQQQQASPRMPASAAGKPANTAGSQPATPSSGGTAAGANGPHQGGGNCSQLIGKRKIHDLVAQVDPQCEACKAQEIVGCGSQGCATAPAEELSPVRSWFLTGEDVNESAEKFSVGFGRIVAFTLKSVNCI</sequence>
<dbReference type="EnsemblPlants" id="AET6Gv20411300.1">
    <property type="protein sequence ID" value="AET6Gv20411300.1"/>
    <property type="gene ID" value="AET6Gv20411300"/>
</dbReference>
<name>A0A453NM22_AEGTS</name>
<feature type="region of interest" description="Disordered" evidence="1">
    <location>
        <begin position="321"/>
        <end position="376"/>
    </location>
</feature>
<dbReference type="GO" id="GO:0017025">
    <property type="term" value="F:TBP-class protein binding"/>
    <property type="evidence" value="ECO:0007669"/>
    <property type="project" value="TreeGrafter"/>
</dbReference>
<dbReference type="PANTHER" id="PTHR12264">
    <property type="entry name" value="TRANSCRIPTION INITIATION FACTOR TFIID SUBUNIT 12"/>
    <property type="match status" value="1"/>
</dbReference>
<reference evidence="3" key="2">
    <citation type="journal article" date="2017" name="Nat. Plants">
        <title>The Aegilops tauschii genome reveals multiple impacts of transposons.</title>
        <authorList>
            <person name="Zhao G."/>
            <person name="Zou C."/>
            <person name="Li K."/>
            <person name="Wang K."/>
            <person name="Li T."/>
            <person name="Gao L."/>
            <person name="Zhang X."/>
            <person name="Wang H."/>
            <person name="Yang Z."/>
            <person name="Liu X."/>
            <person name="Jiang W."/>
            <person name="Mao L."/>
            <person name="Kong X."/>
            <person name="Jiao Y."/>
            <person name="Jia J."/>
        </authorList>
    </citation>
    <scope>NUCLEOTIDE SEQUENCE [LARGE SCALE GENOMIC DNA]</scope>
    <source>
        <strain evidence="3">cv. AL8/78</strain>
    </source>
</reference>
<evidence type="ECO:0000256" key="1">
    <source>
        <dbReference type="SAM" id="MobiDB-lite"/>
    </source>
</evidence>
<feature type="region of interest" description="Disordered" evidence="1">
    <location>
        <begin position="1"/>
        <end position="141"/>
    </location>
</feature>
<proteinExistence type="predicted"/>
<feature type="compositionally biased region" description="Low complexity" evidence="1">
    <location>
        <begin position="321"/>
        <end position="341"/>
    </location>
</feature>
<evidence type="ECO:0000313" key="3">
    <source>
        <dbReference type="Proteomes" id="UP000015105"/>
    </source>
</evidence>
<dbReference type="Gramene" id="AET6Gv20411300.1">
    <property type="protein sequence ID" value="AET6Gv20411300.1"/>
    <property type="gene ID" value="AET6Gv20411300"/>
</dbReference>
<protein>
    <submittedName>
        <fullName evidence="2">Uncharacterized protein</fullName>
    </submittedName>
</protein>
<feature type="compositionally biased region" description="Polar residues" evidence="1">
    <location>
        <begin position="45"/>
        <end position="68"/>
    </location>
</feature>
<dbReference type="GO" id="GO:0051123">
    <property type="term" value="P:RNA polymerase II preinitiation complex assembly"/>
    <property type="evidence" value="ECO:0007669"/>
    <property type="project" value="TreeGrafter"/>
</dbReference>
<dbReference type="GO" id="GO:0003677">
    <property type="term" value="F:DNA binding"/>
    <property type="evidence" value="ECO:0007669"/>
    <property type="project" value="TreeGrafter"/>
</dbReference>